<dbReference type="Pfam" id="PF20567">
    <property type="entry name" value="DUF6776"/>
    <property type="match status" value="1"/>
</dbReference>
<gene>
    <name evidence="2" type="ORF">H8L67_09890</name>
</gene>
<name>A0ABX8WQH9_9GAMM</name>
<dbReference type="InterPro" id="IPR046703">
    <property type="entry name" value="DUF6776"/>
</dbReference>
<keyword evidence="1" id="KW-0812">Transmembrane</keyword>
<reference evidence="2 3" key="1">
    <citation type="submission" date="2021-08" db="EMBL/GenBank/DDBJ databases">
        <title>Lysobacter sp. strain CJ11 Genome sequencing and assembly.</title>
        <authorList>
            <person name="Kim I."/>
        </authorList>
    </citation>
    <scope>NUCLEOTIDE SEQUENCE [LARGE SCALE GENOMIC DNA]</scope>
    <source>
        <strain evidence="2 3">CJ11</strain>
    </source>
</reference>
<organism evidence="2 3">
    <name type="scientific">Lysobacter soyae</name>
    <dbReference type="NCBI Taxonomy" id="2764185"/>
    <lineage>
        <taxon>Bacteria</taxon>
        <taxon>Pseudomonadati</taxon>
        <taxon>Pseudomonadota</taxon>
        <taxon>Gammaproteobacteria</taxon>
        <taxon>Lysobacterales</taxon>
        <taxon>Lysobacteraceae</taxon>
        <taxon>Lysobacter</taxon>
    </lineage>
</organism>
<protein>
    <recommendedName>
        <fullName evidence="4">Transmembrane protein</fullName>
    </recommendedName>
</protein>
<proteinExistence type="predicted"/>
<evidence type="ECO:0000313" key="2">
    <source>
        <dbReference type="EMBL" id="QYR52867.1"/>
    </source>
</evidence>
<dbReference type="EMBL" id="CP080544">
    <property type="protein sequence ID" value="QYR52867.1"/>
    <property type="molecule type" value="Genomic_DNA"/>
</dbReference>
<sequence length="235" mass="25035">MNGPDTQHPSDAAQGDAQGATSAQLLHWGLIAAALFIVLAALGYVLTRGGRLPDGALATPPANDVRTLQQALATAQKNDEVSRAANKKLQDDLAARDAEIATLKEDLAFYERFVGTSAQRQPLGVEELKLTQREGQVWQYAAVVARSNASGSEAAGRLSFSVEGTQAGKLTKLAWSDLRQGAGSDGVPFSLKYFQRLSGDFMLPAGFVPTRITARLVPQQGAPVEKSFDWKAVAQ</sequence>
<dbReference type="RefSeq" id="WP_220379687.1">
    <property type="nucleotide sequence ID" value="NZ_CP080544.1"/>
</dbReference>
<dbReference type="Proteomes" id="UP000824755">
    <property type="component" value="Chromosome"/>
</dbReference>
<evidence type="ECO:0000313" key="3">
    <source>
        <dbReference type="Proteomes" id="UP000824755"/>
    </source>
</evidence>
<evidence type="ECO:0000256" key="1">
    <source>
        <dbReference type="SAM" id="Phobius"/>
    </source>
</evidence>
<accession>A0ABX8WQH9</accession>
<keyword evidence="3" id="KW-1185">Reference proteome</keyword>
<evidence type="ECO:0008006" key="4">
    <source>
        <dbReference type="Google" id="ProtNLM"/>
    </source>
</evidence>
<feature type="transmembrane region" description="Helical" evidence="1">
    <location>
        <begin position="25"/>
        <end position="46"/>
    </location>
</feature>
<keyword evidence="1" id="KW-1133">Transmembrane helix</keyword>
<keyword evidence="1" id="KW-0472">Membrane</keyword>